<evidence type="ECO:0000313" key="3">
    <source>
        <dbReference type="Proteomes" id="UP000465221"/>
    </source>
</evidence>
<organism evidence="2 3">
    <name type="scientific">Aspergillus udagawae</name>
    <dbReference type="NCBI Taxonomy" id="91492"/>
    <lineage>
        <taxon>Eukaryota</taxon>
        <taxon>Fungi</taxon>
        <taxon>Dikarya</taxon>
        <taxon>Ascomycota</taxon>
        <taxon>Pezizomycotina</taxon>
        <taxon>Eurotiomycetes</taxon>
        <taxon>Eurotiomycetidae</taxon>
        <taxon>Eurotiales</taxon>
        <taxon>Aspergillaceae</taxon>
        <taxon>Aspergillus</taxon>
        <taxon>Aspergillus subgen. Fumigati</taxon>
    </lineage>
</organism>
<keyword evidence="1" id="KW-0732">Signal</keyword>
<sequence>MKASTIVLSAVVALCVNPALARVPGRPSTPVSSSHTSGHSAFGDTVFKFLHPISHPIRDSVHDSMSVERPEAHRSFSLALVHFQSSSKRKLHTEWKASAPRTSRRWSWMGLRSPRAVC</sequence>
<dbReference type="Proteomes" id="UP000465221">
    <property type="component" value="Unassembled WGS sequence"/>
</dbReference>
<gene>
    <name evidence="2" type="ORF">IFM46972_06873</name>
</gene>
<feature type="chain" id="PRO_5034424094" evidence="1">
    <location>
        <begin position="22"/>
        <end position="118"/>
    </location>
</feature>
<protein>
    <submittedName>
        <fullName evidence="2">Uncharacterized protein</fullName>
    </submittedName>
</protein>
<comment type="caution">
    <text evidence="2">The sequence shown here is derived from an EMBL/GenBank/DDBJ whole genome shotgun (WGS) entry which is preliminary data.</text>
</comment>
<proteinExistence type="predicted"/>
<accession>A0A8H3NZI1</accession>
<name>A0A8H3NZI1_9EURO</name>
<dbReference type="AlphaFoldDB" id="A0A8H3NZI1"/>
<dbReference type="EMBL" id="BLKC01000049">
    <property type="protein sequence ID" value="GFF42451.1"/>
    <property type="molecule type" value="Genomic_DNA"/>
</dbReference>
<evidence type="ECO:0000313" key="2">
    <source>
        <dbReference type="EMBL" id="GFF42451.1"/>
    </source>
</evidence>
<reference evidence="2 3" key="1">
    <citation type="submission" date="2020-01" db="EMBL/GenBank/DDBJ databases">
        <title>Draft genome sequence of Aspergillus udagawae IFM 46972.</title>
        <authorList>
            <person name="Takahashi H."/>
            <person name="Yaguchi T."/>
        </authorList>
    </citation>
    <scope>NUCLEOTIDE SEQUENCE [LARGE SCALE GENOMIC DNA]</scope>
    <source>
        <strain evidence="2 3">IFM 46972</strain>
    </source>
</reference>
<feature type="signal peptide" evidence="1">
    <location>
        <begin position="1"/>
        <end position="21"/>
    </location>
</feature>
<evidence type="ECO:0000256" key="1">
    <source>
        <dbReference type="SAM" id="SignalP"/>
    </source>
</evidence>